<name>A0A7T9I2D7_9ARCH</name>
<accession>A0A7T9I2D7</accession>
<feature type="transmembrane region" description="Helical" evidence="1">
    <location>
        <begin position="14"/>
        <end position="34"/>
    </location>
</feature>
<organism evidence="2">
    <name type="scientific">Candidatus Iainarchaeum sp</name>
    <dbReference type="NCBI Taxonomy" id="3101447"/>
    <lineage>
        <taxon>Archaea</taxon>
        <taxon>Candidatus Iainarchaeota</taxon>
        <taxon>Candidatus Iainarchaeia</taxon>
        <taxon>Candidatus Iainarchaeales</taxon>
        <taxon>Candidatus Iainarchaeaceae</taxon>
        <taxon>Candidatus Iainarchaeum</taxon>
    </lineage>
</organism>
<keyword evidence="1" id="KW-1133">Transmembrane helix</keyword>
<sequence>MNASAPALGTRGQASFEFILVLLFVLTILMVLILPMGQSTQRAMEDVFRASTLSRNMSQLESALERAQLQGSDSLQPLEWYLPRDSNVLCHFATSASDVNRISFTVLFSKKVFQASGVNIPGCIDDPAALTMPCTRSIILPPQLALQCQQSTTADFFLNAEEKGFNQPFALRYTPPTPPATVATVDFSVR</sequence>
<keyword evidence="1" id="KW-0812">Transmembrane</keyword>
<protein>
    <recommendedName>
        <fullName evidence="3">Class III signal peptide-containing protein</fullName>
    </recommendedName>
</protein>
<evidence type="ECO:0000256" key="1">
    <source>
        <dbReference type="SAM" id="Phobius"/>
    </source>
</evidence>
<dbReference type="AlphaFoldDB" id="A0A7T9I2D7"/>
<proteinExistence type="predicted"/>
<reference evidence="2" key="1">
    <citation type="submission" date="2020-11" db="EMBL/GenBank/DDBJ databases">
        <title>Connecting structure to function with the recovery of over 1000 high-quality activated sludge metagenome-assembled genomes encoding full-length rRNA genes using long-read sequencing.</title>
        <authorList>
            <person name="Singleton C.M."/>
            <person name="Petriglieri F."/>
            <person name="Kristensen J.M."/>
            <person name="Kirkegaard R.H."/>
            <person name="Michaelsen T.Y."/>
            <person name="Andersen M.H."/>
            <person name="Karst S.M."/>
            <person name="Dueholm M.S."/>
            <person name="Nielsen P.H."/>
            <person name="Albertsen M."/>
        </authorList>
    </citation>
    <scope>NUCLEOTIDE SEQUENCE</scope>
    <source>
        <strain evidence="2">Fred_18-Q3-R57-64_BAT3C.431</strain>
    </source>
</reference>
<keyword evidence="1" id="KW-0472">Membrane</keyword>
<dbReference type="EMBL" id="CP064981">
    <property type="protein sequence ID" value="QQR92647.1"/>
    <property type="molecule type" value="Genomic_DNA"/>
</dbReference>
<dbReference type="Proteomes" id="UP000596004">
    <property type="component" value="Chromosome"/>
</dbReference>
<gene>
    <name evidence="2" type="ORF">IPJ89_00165</name>
</gene>
<evidence type="ECO:0000313" key="2">
    <source>
        <dbReference type="EMBL" id="QQR92647.1"/>
    </source>
</evidence>
<evidence type="ECO:0008006" key="3">
    <source>
        <dbReference type="Google" id="ProtNLM"/>
    </source>
</evidence>